<accession>A0A1F5X4S9</accession>
<dbReference type="Proteomes" id="UP000178046">
    <property type="component" value="Unassembled WGS sequence"/>
</dbReference>
<dbReference type="AlphaFoldDB" id="A0A1F5X4S9"/>
<reference evidence="1 2" key="1">
    <citation type="journal article" date="2016" name="Nat. Commun.">
        <title>Thousands of microbial genomes shed light on interconnected biogeochemical processes in an aquifer system.</title>
        <authorList>
            <person name="Anantharaman K."/>
            <person name="Brown C.T."/>
            <person name="Hug L.A."/>
            <person name="Sharon I."/>
            <person name="Castelle C.J."/>
            <person name="Probst A.J."/>
            <person name="Thomas B.C."/>
            <person name="Singh A."/>
            <person name="Wilkins M.J."/>
            <person name="Karaoz U."/>
            <person name="Brodie E.L."/>
            <person name="Williams K.H."/>
            <person name="Hubbard S.S."/>
            <person name="Banfield J.F."/>
        </authorList>
    </citation>
    <scope>NUCLEOTIDE SEQUENCE [LARGE SCALE GENOMIC DNA]</scope>
</reference>
<organism evidence="1 2">
    <name type="scientific">Candidatus Giovannonibacteria bacterium RIFCSPLOWO2_01_FULL_44_16</name>
    <dbReference type="NCBI Taxonomy" id="1798348"/>
    <lineage>
        <taxon>Bacteria</taxon>
        <taxon>Candidatus Giovannoniibacteriota</taxon>
    </lineage>
</organism>
<name>A0A1F5X4S9_9BACT</name>
<evidence type="ECO:0000313" key="1">
    <source>
        <dbReference type="EMBL" id="OGF82908.1"/>
    </source>
</evidence>
<sequence>MLFIPHSQGDYHGVSSHRTHKVCAFNGIRREVFAQFAHLPLQVLFVIKNYTNNRQRGDDWRMFIDDVTV</sequence>
<protein>
    <submittedName>
        <fullName evidence="1">Uncharacterized protein</fullName>
    </submittedName>
</protein>
<proteinExistence type="predicted"/>
<gene>
    <name evidence="1" type="ORF">A2924_00575</name>
</gene>
<comment type="caution">
    <text evidence="1">The sequence shown here is derived from an EMBL/GenBank/DDBJ whole genome shotgun (WGS) entry which is preliminary data.</text>
</comment>
<evidence type="ECO:0000313" key="2">
    <source>
        <dbReference type="Proteomes" id="UP000178046"/>
    </source>
</evidence>
<dbReference type="EMBL" id="MFIA01000011">
    <property type="protein sequence ID" value="OGF82908.1"/>
    <property type="molecule type" value="Genomic_DNA"/>
</dbReference>